<dbReference type="Proteomes" id="UP001589718">
    <property type="component" value="Unassembled WGS sequence"/>
</dbReference>
<organism evidence="2 3">
    <name type="scientific">Streptomyces cremeus</name>
    <dbReference type="NCBI Taxonomy" id="66881"/>
    <lineage>
        <taxon>Bacteria</taxon>
        <taxon>Bacillati</taxon>
        <taxon>Actinomycetota</taxon>
        <taxon>Actinomycetes</taxon>
        <taxon>Kitasatosporales</taxon>
        <taxon>Streptomycetaceae</taxon>
        <taxon>Streptomyces</taxon>
    </lineage>
</organism>
<keyword evidence="3" id="KW-1185">Reference proteome</keyword>
<evidence type="ECO:0000256" key="1">
    <source>
        <dbReference type="SAM" id="MobiDB-lite"/>
    </source>
</evidence>
<dbReference type="EMBL" id="JBHMCR010000005">
    <property type="protein sequence ID" value="MFB9520258.1"/>
    <property type="molecule type" value="Genomic_DNA"/>
</dbReference>
<protein>
    <submittedName>
        <fullName evidence="2">Uncharacterized protein</fullName>
    </submittedName>
</protein>
<proteinExistence type="predicted"/>
<evidence type="ECO:0000313" key="3">
    <source>
        <dbReference type="Proteomes" id="UP001589718"/>
    </source>
</evidence>
<gene>
    <name evidence="2" type="ORF">ACFFTU_09900</name>
</gene>
<accession>A0ABV5PB37</accession>
<reference evidence="2 3" key="1">
    <citation type="submission" date="2024-09" db="EMBL/GenBank/DDBJ databases">
        <authorList>
            <person name="Sun Q."/>
            <person name="Mori K."/>
        </authorList>
    </citation>
    <scope>NUCLEOTIDE SEQUENCE [LARGE SCALE GENOMIC DNA]</scope>
    <source>
        <strain evidence="2 3">JCM 4362</strain>
    </source>
</reference>
<feature type="region of interest" description="Disordered" evidence="1">
    <location>
        <begin position="22"/>
        <end position="47"/>
    </location>
</feature>
<comment type="caution">
    <text evidence="2">The sequence shown here is derived from an EMBL/GenBank/DDBJ whole genome shotgun (WGS) entry which is preliminary data.</text>
</comment>
<sequence length="109" mass="12204">MRDSIARIFVWVLRLLLPAHGRHQAHTRPEPAPMPAEPAVSPWSRPWTGPTKEEAAAYFRQQAETTMPLTQVQKERRTALEFAALGRDYPYSYPGAPFPRSAFSGAVSA</sequence>
<dbReference type="RefSeq" id="WP_345227574.1">
    <property type="nucleotide sequence ID" value="NZ_BAAAXE010000014.1"/>
</dbReference>
<evidence type="ECO:0000313" key="2">
    <source>
        <dbReference type="EMBL" id="MFB9520258.1"/>
    </source>
</evidence>
<name>A0ABV5PB37_STRCM</name>